<dbReference type="SUPFAM" id="SSF141571">
    <property type="entry name" value="Pentapeptide repeat-like"/>
    <property type="match status" value="1"/>
</dbReference>
<name>W4M9P6_9BACT</name>
<comment type="caution">
    <text evidence="1">The sequence shown here is derived from an EMBL/GenBank/DDBJ whole genome shotgun (WGS) entry which is preliminary data.</text>
</comment>
<evidence type="ECO:0000313" key="1">
    <source>
        <dbReference type="EMBL" id="ETX06895.1"/>
    </source>
</evidence>
<evidence type="ECO:0008006" key="3">
    <source>
        <dbReference type="Google" id="ProtNLM"/>
    </source>
</evidence>
<sequence>MDEKTLELLTHDALGRILKNHSQFIHSGGKAGSWADLSLYIIKDFDFSNLDLHGIHLHHSILTHCQFVGTELSKADFDGTRARYNNFREAGLVKAEIFSADMTGSCFENANMVRATIMKSNLYGATFNQADLLGVIFSECDLRKAVFDGANLERTRFEDCLVDGASGIDMNP</sequence>
<dbReference type="PANTHER" id="PTHR14136:SF25">
    <property type="entry name" value="BTB_POZ DOMAIN-CONTAINING PROTEIN"/>
    <property type="match status" value="1"/>
</dbReference>
<proteinExistence type="predicted"/>
<dbReference type="Proteomes" id="UP000019140">
    <property type="component" value="Unassembled WGS sequence"/>
</dbReference>
<dbReference type="Pfam" id="PF00805">
    <property type="entry name" value="Pentapeptide"/>
    <property type="match status" value="2"/>
</dbReference>
<dbReference type="AlphaFoldDB" id="W4M9P6"/>
<gene>
    <name evidence="1" type="ORF">ETSY2_14395</name>
</gene>
<keyword evidence="2" id="KW-1185">Reference proteome</keyword>
<dbReference type="HOGENOM" id="CLU_1552467_0_0_7"/>
<dbReference type="InterPro" id="IPR051082">
    <property type="entry name" value="Pentapeptide-BTB/POZ_domain"/>
</dbReference>
<dbReference type="InterPro" id="IPR001646">
    <property type="entry name" value="5peptide_repeat"/>
</dbReference>
<accession>W4M9P6</accession>
<reference evidence="1 2" key="1">
    <citation type="journal article" date="2014" name="Nature">
        <title>An environmental bacterial taxon with a large and distinct metabolic repertoire.</title>
        <authorList>
            <person name="Wilson M.C."/>
            <person name="Mori T."/>
            <person name="Ruckert C."/>
            <person name="Uria A.R."/>
            <person name="Helf M.J."/>
            <person name="Takada K."/>
            <person name="Gernert C."/>
            <person name="Steffens U.A."/>
            <person name="Heycke N."/>
            <person name="Schmitt S."/>
            <person name="Rinke C."/>
            <person name="Helfrich E.J."/>
            <person name="Brachmann A.O."/>
            <person name="Gurgui C."/>
            <person name="Wakimoto T."/>
            <person name="Kracht M."/>
            <person name="Crusemann M."/>
            <person name="Hentschel U."/>
            <person name="Abe I."/>
            <person name="Matsunaga S."/>
            <person name="Kalinowski J."/>
            <person name="Takeyama H."/>
            <person name="Piel J."/>
        </authorList>
    </citation>
    <scope>NUCLEOTIDE SEQUENCE [LARGE SCALE GENOMIC DNA]</scope>
    <source>
        <strain evidence="2">TSY2</strain>
    </source>
</reference>
<organism evidence="1 2">
    <name type="scientific">Candidatus Entotheonella gemina</name>
    <dbReference type="NCBI Taxonomy" id="1429439"/>
    <lineage>
        <taxon>Bacteria</taxon>
        <taxon>Pseudomonadati</taxon>
        <taxon>Nitrospinota/Tectimicrobiota group</taxon>
        <taxon>Candidatus Tectimicrobiota</taxon>
        <taxon>Candidatus Entotheonellia</taxon>
        <taxon>Candidatus Entotheonellales</taxon>
        <taxon>Candidatus Entotheonellaceae</taxon>
        <taxon>Candidatus Entotheonella</taxon>
    </lineage>
</organism>
<dbReference type="PANTHER" id="PTHR14136">
    <property type="entry name" value="BTB_POZ DOMAIN-CONTAINING PROTEIN KCTD9"/>
    <property type="match status" value="1"/>
</dbReference>
<protein>
    <recommendedName>
        <fullName evidence="3">Pentapeptide repeat-containing protein</fullName>
    </recommendedName>
</protein>
<dbReference type="EMBL" id="AZHX01000579">
    <property type="protein sequence ID" value="ETX06895.1"/>
    <property type="molecule type" value="Genomic_DNA"/>
</dbReference>
<dbReference type="Gene3D" id="2.160.20.80">
    <property type="entry name" value="E3 ubiquitin-protein ligase SopA"/>
    <property type="match status" value="1"/>
</dbReference>
<evidence type="ECO:0000313" key="2">
    <source>
        <dbReference type="Proteomes" id="UP000019140"/>
    </source>
</evidence>